<keyword evidence="2" id="KW-0812">Transmembrane</keyword>
<proteinExistence type="predicted"/>
<protein>
    <recommendedName>
        <fullName evidence="5">PLAC8-domain-containing protein</fullName>
    </recommendedName>
</protein>
<evidence type="ECO:0000313" key="4">
    <source>
        <dbReference type="Proteomes" id="UP000567179"/>
    </source>
</evidence>
<sequence>MASNGRTYQSQPTPTAAMVVAPGGGGNRNAKNLPVDQDGREYSHGLCAFTGRCETCIVATICPCWIHAKNKKRYMHLTEQGTPDPQHGGKFFSGACCFTGVFAMCGLDFICRMGTRGDIRKRYNIKGGAVSDCCVSMCCGPCQLTQDLRELELEENSFSTQRY</sequence>
<gene>
    <name evidence="3" type="ORF">D9619_011320</name>
</gene>
<evidence type="ECO:0000256" key="2">
    <source>
        <dbReference type="SAM" id="Phobius"/>
    </source>
</evidence>
<feature type="compositionally biased region" description="Polar residues" evidence="1">
    <location>
        <begin position="1"/>
        <end position="14"/>
    </location>
</feature>
<dbReference type="EMBL" id="JAACJJ010000016">
    <property type="protein sequence ID" value="KAF5324172.1"/>
    <property type="molecule type" value="Genomic_DNA"/>
</dbReference>
<dbReference type="Proteomes" id="UP000567179">
    <property type="component" value="Unassembled WGS sequence"/>
</dbReference>
<reference evidence="3 4" key="1">
    <citation type="journal article" date="2020" name="ISME J.">
        <title>Uncovering the hidden diversity of litter-decomposition mechanisms in mushroom-forming fungi.</title>
        <authorList>
            <person name="Floudas D."/>
            <person name="Bentzer J."/>
            <person name="Ahren D."/>
            <person name="Johansson T."/>
            <person name="Persson P."/>
            <person name="Tunlid A."/>
        </authorList>
    </citation>
    <scope>NUCLEOTIDE SEQUENCE [LARGE SCALE GENOMIC DNA]</scope>
    <source>
        <strain evidence="3 4">CBS 101986</strain>
    </source>
</reference>
<evidence type="ECO:0000313" key="3">
    <source>
        <dbReference type="EMBL" id="KAF5324172.1"/>
    </source>
</evidence>
<evidence type="ECO:0000256" key="1">
    <source>
        <dbReference type="SAM" id="MobiDB-lite"/>
    </source>
</evidence>
<evidence type="ECO:0008006" key="5">
    <source>
        <dbReference type="Google" id="ProtNLM"/>
    </source>
</evidence>
<comment type="caution">
    <text evidence="3">The sequence shown here is derived from an EMBL/GenBank/DDBJ whole genome shotgun (WGS) entry which is preliminary data.</text>
</comment>
<keyword evidence="2" id="KW-0472">Membrane</keyword>
<dbReference type="AlphaFoldDB" id="A0A8H5BL77"/>
<dbReference type="PANTHER" id="PTHR15907">
    <property type="entry name" value="DUF614 FAMILY PROTEIN-RELATED"/>
    <property type="match status" value="1"/>
</dbReference>
<feature type="transmembrane region" description="Helical" evidence="2">
    <location>
        <begin position="91"/>
        <end position="111"/>
    </location>
</feature>
<organism evidence="3 4">
    <name type="scientific">Psilocybe cf. subviscida</name>
    <dbReference type="NCBI Taxonomy" id="2480587"/>
    <lineage>
        <taxon>Eukaryota</taxon>
        <taxon>Fungi</taxon>
        <taxon>Dikarya</taxon>
        <taxon>Basidiomycota</taxon>
        <taxon>Agaricomycotina</taxon>
        <taxon>Agaricomycetes</taxon>
        <taxon>Agaricomycetidae</taxon>
        <taxon>Agaricales</taxon>
        <taxon>Agaricineae</taxon>
        <taxon>Strophariaceae</taxon>
        <taxon>Psilocybe</taxon>
    </lineage>
</organism>
<dbReference type="OrthoDB" id="1045822at2759"/>
<keyword evidence="4" id="KW-1185">Reference proteome</keyword>
<dbReference type="Pfam" id="PF04749">
    <property type="entry name" value="PLAC8"/>
    <property type="match status" value="1"/>
</dbReference>
<dbReference type="InterPro" id="IPR006461">
    <property type="entry name" value="PLAC_motif_containing"/>
</dbReference>
<name>A0A8H5BL77_9AGAR</name>
<keyword evidence="2" id="KW-1133">Transmembrane helix</keyword>
<accession>A0A8H5BL77</accession>
<feature type="region of interest" description="Disordered" evidence="1">
    <location>
        <begin position="1"/>
        <end position="28"/>
    </location>
</feature>
<dbReference type="NCBIfam" id="TIGR01571">
    <property type="entry name" value="A_thal_Cys_rich"/>
    <property type="match status" value="1"/>
</dbReference>